<dbReference type="EMBL" id="UZAE01012111">
    <property type="protein sequence ID" value="VDO03568.1"/>
    <property type="molecule type" value="Genomic_DNA"/>
</dbReference>
<dbReference type="PANTHER" id="PTHR18849:SF0">
    <property type="entry name" value="CILIA- AND FLAGELLA-ASSOCIATED PROTEIN 410-RELATED"/>
    <property type="match status" value="1"/>
</dbReference>
<dbReference type="Gene3D" id="2.30.30.190">
    <property type="entry name" value="CAP Gly-rich-like domain"/>
    <property type="match status" value="1"/>
</dbReference>
<evidence type="ECO:0000313" key="7">
    <source>
        <dbReference type="EMBL" id="VDO03568.1"/>
    </source>
</evidence>
<dbReference type="SMART" id="SM01052">
    <property type="entry name" value="CAP_GLY"/>
    <property type="match status" value="1"/>
</dbReference>
<proteinExistence type="predicted"/>
<name>A0A0R3TKK4_RODNA</name>
<evidence type="ECO:0000256" key="4">
    <source>
        <dbReference type="ARBA" id="ARBA00023186"/>
    </source>
</evidence>
<dbReference type="PANTHER" id="PTHR18849">
    <property type="entry name" value="LEUCINE RICH REPEAT PROTEIN"/>
    <property type="match status" value="1"/>
</dbReference>
<dbReference type="SUPFAM" id="SSF74924">
    <property type="entry name" value="Cap-Gly domain"/>
    <property type="match status" value="1"/>
</dbReference>
<keyword evidence="8" id="KW-1185">Reference proteome</keyword>
<dbReference type="Proteomes" id="UP000278807">
    <property type="component" value="Unassembled WGS sequence"/>
</dbReference>
<accession>A0A0R3TKK4</accession>
<dbReference type="InterPro" id="IPR036859">
    <property type="entry name" value="CAP-Gly_dom_sf"/>
</dbReference>
<dbReference type="STRING" id="102285.A0A0R3TKK4"/>
<dbReference type="Gene3D" id="3.10.20.90">
    <property type="entry name" value="Phosphatidylinositol 3-kinase Catalytic Subunit, Chain A, domain 1"/>
    <property type="match status" value="1"/>
</dbReference>
<dbReference type="InterPro" id="IPR029071">
    <property type="entry name" value="Ubiquitin-like_domsf"/>
</dbReference>
<protein>
    <recommendedName>
        <fullName evidence="1">Tubulin-specific chaperone E</fullName>
    </recommendedName>
    <alternativeName>
        <fullName evidence="5">Tubulin-folding cofactor E</fullName>
    </alternativeName>
</protein>
<evidence type="ECO:0000259" key="6">
    <source>
        <dbReference type="PROSITE" id="PS50245"/>
    </source>
</evidence>
<dbReference type="SUPFAM" id="SSF52058">
    <property type="entry name" value="L domain-like"/>
    <property type="match status" value="1"/>
</dbReference>
<evidence type="ECO:0000256" key="5">
    <source>
        <dbReference type="ARBA" id="ARBA00030180"/>
    </source>
</evidence>
<reference evidence="7 8" key="2">
    <citation type="submission" date="2018-11" db="EMBL/GenBank/DDBJ databases">
        <authorList>
            <consortium name="Pathogen Informatics"/>
        </authorList>
    </citation>
    <scope>NUCLEOTIDE SEQUENCE [LARGE SCALE GENOMIC DNA]</scope>
</reference>
<dbReference type="InterPro" id="IPR000938">
    <property type="entry name" value="CAP-Gly_domain"/>
</dbReference>
<feature type="domain" description="CAP-Gly" evidence="6">
    <location>
        <begin position="48"/>
        <end position="92"/>
    </location>
</feature>
<sequence>MSGVSSSPPRFANIYEGTSTGKITDISQNLVGCRIVKDEQFGTIKYVGPLADSKLIWLGVDWDNSKNGRHDGSFKGTKYFNTHSPTSGSFLKPEKASLGSSLEEALTTHYVLCVECQMITKNPALFQAGGDPLTGIKLESATAGYLKATMDLSVTESQYFDDHKASTDTPFTVEIFTNSSGDSYDHGTCGAKGVAEKLSRLRSVCLQDMPVFRGLKENEVLEKDVLSLWPESTQSLTQYLPFLRELDISRCLFSKWVDIAHICRQLPLLKKLNVGSNYLRLPRSTEDELSDIFEPKRRLILDIDSDVEKAEALCSSAFKSLTRLVTVQMPSEKDGFKFGWDEITRILSWMPSLQELCIAYNELGDLPDPLSDLGSRLTPLLFKLTEVDLTATGLTNFSCVLAAFGDSKNLKNLILSGNKFSKLNLPVEKIVFPNLEALTLRDNLINDWETVNELDRLPSLTNLILSQNPIIESLLPHSSYREIARQEMIARLPKLKCLNRQDIERNERRGAELDFLKCYGKAWIESGKLGEETRLEFERKYPTFKALCDKHGAPDQDETKTIIRSLKEGLIELIISCEPPNGRNLEVVRRLPSRMTVKHLRSLVRRLFHLPSTASIDLVTIGSRPGFENAEVPLDMDTREIGFFGVVSGDKIVARWSSE</sequence>
<reference evidence="9" key="1">
    <citation type="submission" date="2017-02" db="UniProtKB">
        <authorList>
            <consortium name="WormBaseParasite"/>
        </authorList>
    </citation>
    <scope>IDENTIFICATION</scope>
</reference>
<dbReference type="Pfam" id="PF01302">
    <property type="entry name" value="CAP_GLY"/>
    <property type="match status" value="1"/>
</dbReference>
<keyword evidence="4" id="KW-0143">Chaperone</keyword>
<keyword evidence="2" id="KW-0433">Leucine-rich repeat</keyword>
<gene>
    <name evidence="7" type="ORF">HNAJ_LOCUS7708</name>
</gene>
<keyword evidence="3" id="KW-0677">Repeat</keyword>
<evidence type="ECO:0000256" key="2">
    <source>
        <dbReference type="ARBA" id="ARBA00022614"/>
    </source>
</evidence>
<dbReference type="OrthoDB" id="5273213at2759"/>
<dbReference type="Pfam" id="PF14580">
    <property type="entry name" value="LRR_9"/>
    <property type="match status" value="1"/>
</dbReference>
<dbReference type="PROSITE" id="PS50245">
    <property type="entry name" value="CAP_GLY_2"/>
    <property type="match status" value="1"/>
</dbReference>
<evidence type="ECO:0000313" key="9">
    <source>
        <dbReference type="WBParaSite" id="HNAJ_0000771201-mRNA-1"/>
    </source>
</evidence>
<dbReference type="AlphaFoldDB" id="A0A0R3TKK4"/>
<dbReference type="InterPro" id="IPR001611">
    <property type="entry name" value="Leu-rich_rpt"/>
</dbReference>
<organism evidence="9">
    <name type="scientific">Rodentolepis nana</name>
    <name type="common">Dwarf tapeworm</name>
    <name type="synonym">Hymenolepis nana</name>
    <dbReference type="NCBI Taxonomy" id="102285"/>
    <lineage>
        <taxon>Eukaryota</taxon>
        <taxon>Metazoa</taxon>
        <taxon>Spiralia</taxon>
        <taxon>Lophotrochozoa</taxon>
        <taxon>Platyhelminthes</taxon>
        <taxon>Cestoda</taxon>
        <taxon>Eucestoda</taxon>
        <taxon>Cyclophyllidea</taxon>
        <taxon>Hymenolepididae</taxon>
        <taxon>Rodentolepis</taxon>
    </lineage>
</organism>
<evidence type="ECO:0000313" key="8">
    <source>
        <dbReference type="Proteomes" id="UP000278807"/>
    </source>
</evidence>
<evidence type="ECO:0000256" key="1">
    <source>
        <dbReference type="ARBA" id="ARBA00015004"/>
    </source>
</evidence>
<dbReference type="WBParaSite" id="HNAJ_0000771201-mRNA-1">
    <property type="protein sequence ID" value="HNAJ_0000771201-mRNA-1"/>
    <property type="gene ID" value="HNAJ_0000771201"/>
</dbReference>
<dbReference type="PROSITE" id="PS51450">
    <property type="entry name" value="LRR"/>
    <property type="match status" value="1"/>
</dbReference>
<dbReference type="SUPFAM" id="SSF54236">
    <property type="entry name" value="Ubiquitin-like"/>
    <property type="match status" value="1"/>
</dbReference>
<evidence type="ECO:0000256" key="3">
    <source>
        <dbReference type="ARBA" id="ARBA00022737"/>
    </source>
</evidence>
<dbReference type="InterPro" id="IPR032675">
    <property type="entry name" value="LRR_dom_sf"/>
</dbReference>
<dbReference type="Gene3D" id="3.80.10.10">
    <property type="entry name" value="Ribonuclease Inhibitor"/>
    <property type="match status" value="2"/>
</dbReference>